<dbReference type="RefSeq" id="WP_379043715.1">
    <property type="nucleotide sequence ID" value="NZ_JBHSKW010000032.1"/>
</dbReference>
<protein>
    <submittedName>
        <fullName evidence="3">Sulfite exporter TauE/SafE family protein</fullName>
    </submittedName>
</protein>
<proteinExistence type="predicted"/>
<keyword evidence="1" id="KW-0812">Transmembrane</keyword>
<keyword evidence="1" id="KW-1133">Transmembrane helix</keyword>
<dbReference type="EMBL" id="JBHULV010000028">
    <property type="protein sequence ID" value="MFD2731949.1"/>
    <property type="molecule type" value="Genomic_DNA"/>
</dbReference>
<evidence type="ECO:0000313" key="3">
    <source>
        <dbReference type="EMBL" id="MFD2731949.1"/>
    </source>
</evidence>
<evidence type="ECO:0000256" key="1">
    <source>
        <dbReference type="SAM" id="Phobius"/>
    </source>
</evidence>
<gene>
    <name evidence="3" type="ORF">ACFSSE_09550</name>
</gene>
<feature type="transmembrane region" description="Helical" evidence="1">
    <location>
        <begin position="212"/>
        <end position="229"/>
    </location>
</feature>
<feature type="transmembrane region" description="Helical" evidence="1">
    <location>
        <begin position="99"/>
        <end position="117"/>
    </location>
</feature>
<comment type="caution">
    <text evidence="3">The sequence shown here is derived from an EMBL/GenBank/DDBJ whole genome shotgun (WGS) entry which is preliminary data.</text>
</comment>
<accession>A0ABW5TSM6</accession>
<feature type="transmembrane region" description="Helical" evidence="1">
    <location>
        <begin position="20"/>
        <end position="53"/>
    </location>
</feature>
<feature type="domain" description="Urease accessory protein UreH-like transmembrane" evidence="2">
    <location>
        <begin position="30"/>
        <end position="226"/>
    </location>
</feature>
<feature type="transmembrane region" description="Helical" evidence="1">
    <location>
        <begin position="149"/>
        <end position="171"/>
    </location>
</feature>
<evidence type="ECO:0000313" key="4">
    <source>
        <dbReference type="Proteomes" id="UP001597546"/>
    </source>
</evidence>
<feature type="transmembrane region" description="Helical" evidence="1">
    <location>
        <begin position="74"/>
        <end position="93"/>
    </location>
</feature>
<name>A0ABW5TSM6_9SPHI</name>
<evidence type="ECO:0000259" key="2">
    <source>
        <dbReference type="Pfam" id="PF13386"/>
    </source>
</evidence>
<keyword evidence="1" id="KW-0472">Membrane</keyword>
<organism evidence="3 4">
    <name type="scientific">Pedobacter alpinus</name>
    <dbReference type="NCBI Taxonomy" id="1590643"/>
    <lineage>
        <taxon>Bacteria</taxon>
        <taxon>Pseudomonadati</taxon>
        <taxon>Bacteroidota</taxon>
        <taxon>Sphingobacteriia</taxon>
        <taxon>Sphingobacteriales</taxon>
        <taxon>Sphingobacteriaceae</taxon>
        <taxon>Pedobacter</taxon>
    </lineage>
</organism>
<feature type="transmembrane region" description="Helical" evidence="1">
    <location>
        <begin position="177"/>
        <end position="200"/>
    </location>
</feature>
<dbReference type="Proteomes" id="UP001597546">
    <property type="component" value="Unassembled WGS sequence"/>
</dbReference>
<dbReference type="Pfam" id="PF13386">
    <property type="entry name" value="DsbD_2"/>
    <property type="match status" value="1"/>
</dbReference>
<dbReference type="InterPro" id="IPR039447">
    <property type="entry name" value="UreH-like_TM_dom"/>
</dbReference>
<dbReference type="PANTHER" id="PTHR42208:SF1">
    <property type="entry name" value="HEAVY METAL TRANSPORTER"/>
    <property type="match status" value="1"/>
</dbReference>
<keyword evidence="4" id="KW-1185">Reference proteome</keyword>
<reference evidence="4" key="1">
    <citation type="journal article" date="2019" name="Int. J. Syst. Evol. Microbiol.">
        <title>The Global Catalogue of Microorganisms (GCM) 10K type strain sequencing project: providing services to taxonomists for standard genome sequencing and annotation.</title>
        <authorList>
            <consortium name="The Broad Institute Genomics Platform"/>
            <consortium name="The Broad Institute Genome Sequencing Center for Infectious Disease"/>
            <person name="Wu L."/>
            <person name="Ma J."/>
        </authorList>
    </citation>
    <scope>NUCLEOTIDE SEQUENCE [LARGE SCALE GENOMIC DNA]</scope>
    <source>
        <strain evidence="4">KCTC 42456</strain>
    </source>
</reference>
<dbReference type="PANTHER" id="PTHR42208">
    <property type="entry name" value="HEAVY METAL TRANSPORTER-RELATED"/>
    <property type="match status" value="1"/>
</dbReference>
<sequence>MENGYELERQPKELLVLYQFIYAMSHIQLAFVIGLLGSFHCVGMCGPLAFAFPQQAESTWLVVLKKISYNVGRAISYAFLGLLIGLLGKQLWLAGAQQAISILSGVLIVLAVLPQIIKYSKKENYQPNLFNRFINKVIANAINRKAGHFYLGLLNGFLPCGFVYLGLATAINTNSAYQSALFMFVFGLGTTPLMLLAMLGVNFSKPVFRQKINLFLPYLTLCLGLWFIVRGLNLDIPYLSPKISSETVICH</sequence>